<dbReference type="GO" id="GO:0012505">
    <property type="term" value="C:endomembrane system"/>
    <property type="evidence" value="ECO:0007669"/>
    <property type="project" value="UniProtKB-SubCell"/>
</dbReference>
<keyword evidence="11" id="KW-1278">Translocase</keyword>
<keyword evidence="7 16" id="KW-0547">Nucleotide-binding</keyword>
<evidence type="ECO:0000256" key="13">
    <source>
        <dbReference type="ARBA" id="ARBA00023065"/>
    </source>
</evidence>
<evidence type="ECO:0000256" key="18">
    <source>
        <dbReference type="SAM" id="MobiDB-lite"/>
    </source>
</evidence>
<dbReference type="InterPro" id="IPR023214">
    <property type="entry name" value="HAD_sf"/>
</dbReference>
<feature type="transmembrane region" description="Helical" evidence="16">
    <location>
        <begin position="391"/>
        <end position="411"/>
    </location>
</feature>
<evidence type="ECO:0000256" key="8">
    <source>
        <dbReference type="ARBA" id="ARBA00022837"/>
    </source>
</evidence>
<evidence type="ECO:0000256" key="5">
    <source>
        <dbReference type="ARBA" id="ARBA00022692"/>
    </source>
</evidence>
<feature type="transmembrane region" description="Helical" evidence="16">
    <location>
        <begin position="1002"/>
        <end position="1023"/>
    </location>
</feature>
<dbReference type="Gene3D" id="1.20.1110.10">
    <property type="entry name" value="Calcium-transporting ATPase, transmembrane domain"/>
    <property type="match status" value="2"/>
</dbReference>
<evidence type="ECO:0000256" key="6">
    <source>
        <dbReference type="ARBA" id="ARBA00022723"/>
    </source>
</evidence>
<accession>A0AAX4P4U4</accession>
<keyword evidence="9 16" id="KW-0067">ATP-binding</keyword>
<dbReference type="NCBIfam" id="TIGR01517">
    <property type="entry name" value="ATPase-IIB_Ca"/>
    <property type="match status" value="1"/>
</dbReference>
<dbReference type="SFLD" id="SFLDF00027">
    <property type="entry name" value="p-type_atpase"/>
    <property type="match status" value="1"/>
</dbReference>
<feature type="compositionally biased region" description="Polar residues" evidence="18">
    <location>
        <begin position="17"/>
        <end position="32"/>
    </location>
</feature>
<evidence type="ECO:0000256" key="15">
    <source>
        <dbReference type="ARBA" id="ARBA00048694"/>
    </source>
</evidence>
<evidence type="ECO:0000256" key="7">
    <source>
        <dbReference type="ARBA" id="ARBA00022741"/>
    </source>
</evidence>
<evidence type="ECO:0000259" key="19">
    <source>
        <dbReference type="SMART" id="SM00831"/>
    </source>
</evidence>
<feature type="coiled-coil region" evidence="17">
    <location>
        <begin position="1076"/>
        <end position="1103"/>
    </location>
</feature>
<dbReference type="Proteomes" id="UP001472866">
    <property type="component" value="Chromosome 04"/>
</dbReference>
<dbReference type="PRINTS" id="PR00119">
    <property type="entry name" value="CATATPASE"/>
</dbReference>
<keyword evidence="10" id="KW-0460">Magnesium</keyword>
<dbReference type="AlphaFoldDB" id="A0AAX4P4U4"/>
<keyword evidence="4 16" id="KW-0109">Calcium transport</keyword>
<dbReference type="Pfam" id="PF00689">
    <property type="entry name" value="Cation_ATPase_C"/>
    <property type="match status" value="1"/>
</dbReference>
<dbReference type="SUPFAM" id="SSF56784">
    <property type="entry name" value="HAD-like"/>
    <property type="match status" value="1"/>
</dbReference>
<feature type="transmembrane region" description="Helical" evidence="16">
    <location>
        <begin position="1035"/>
        <end position="1056"/>
    </location>
</feature>
<feature type="transmembrane region" description="Helical" evidence="16">
    <location>
        <begin position="195"/>
        <end position="215"/>
    </location>
</feature>
<dbReference type="GO" id="GO:0016887">
    <property type="term" value="F:ATP hydrolysis activity"/>
    <property type="evidence" value="ECO:0007669"/>
    <property type="project" value="InterPro"/>
</dbReference>
<dbReference type="InterPro" id="IPR004014">
    <property type="entry name" value="ATPase_P-typ_cation-transptr_N"/>
</dbReference>
<evidence type="ECO:0000256" key="2">
    <source>
        <dbReference type="ARBA" id="ARBA00006124"/>
    </source>
</evidence>
<comment type="subcellular location">
    <subcellularLocation>
        <location evidence="1">Endomembrane system</location>
        <topology evidence="1">Multi-pass membrane protein</topology>
    </subcellularLocation>
    <subcellularLocation>
        <location evidence="16">Membrane</location>
        <topology evidence="16">Multi-pass membrane protein</topology>
    </subcellularLocation>
</comment>
<dbReference type="SUPFAM" id="SSF81665">
    <property type="entry name" value="Calcium ATPase, transmembrane domain M"/>
    <property type="match status" value="1"/>
</dbReference>
<dbReference type="PANTHER" id="PTHR24093">
    <property type="entry name" value="CATION TRANSPORTING ATPASE"/>
    <property type="match status" value="1"/>
</dbReference>
<dbReference type="FunFam" id="2.70.150.10:FF:000029">
    <property type="entry name" value="Calcium-transporting ATPase"/>
    <property type="match status" value="1"/>
</dbReference>
<dbReference type="SUPFAM" id="SSF81660">
    <property type="entry name" value="Metal cation-transporting ATPase, ATP-binding domain N"/>
    <property type="match status" value="1"/>
</dbReference>
<dbReference type="InterPro" id="IPR006068">
    <property type="entry name" value="ATPase_P-typ_cation-transptr_C"/>
</dbReference>
<feature type="transmembrane region" description="Helical" evidence="16">
    <location>
        <begin position="431"/>
        <end position="456"/>
    </location>
</feature>
<protein>
    <recommendedName>
        <fullName evidence="16">Calcium-transporting ATPase</fullName>
        <ecNumber evidence="16">7.2.2.10</ecNumber>
    </recommendedName>
</protein>
<feature type="region of interest" description="Disordered" evidence="18">
    <location>
        <begin position="55"/>
        <end position="80"/>
    </location>
</feature>
<dbReference type="SFLD" id="SFLDS00003">
    <property type="entry name" value="Haloacid_Dehalogenase"/>
    <property type="match status" value="1"/>
</dbReference>
<dbReference type="FunFam" id="1.20.1110.10:FF:000039">
    <property type="entry name" value="Calcium-transporting ATPase"/>
    <property type="match status" value="1"/>
</dbReference>
<gene>
    <name evidence="20" type="ORF">HKI87_04g28820</name>
</gene>
<dbReference type="Gene3D" id="3.40.50.1000">
    <property type="entry name" value="HAD superfamily/HAD-like"/>
    <property type="match status" value="1"/>
</dbReference>
<keyword evidence="13 16" id="KW-0406">Ion transport</keyword>
<dbReference type="EMBL" id="CP151504">
    <property type="protein sequence ID" value="WZN61347.1"/>
    <property type="molecule type" value="Genomic_DNA"/>
</dbReference>
<dbReference type="InterPro" id="IPR006408">
    <property type="entry name" value="P-type_ATPase_IIB"/>
</dbReference>
<comment type="caution">
    <text evidence="16">Lacks conserved residue(s) required for the propagation of feature annotation.</text>
</comment>
<evidence type="ECO:0000256" key="10">
    <source>
        <dbReference type="ARBA" id="ARBA00022842"/>
    </source>
</evidence>
<dbReference type="InterPro" id="IPR008250">
    <property type="entry name" value="ATPase_P-typ_transduc_dom_A_sf"/>
</dbReference>
<dbReference type="PRINTS" id="PR00120">
    <property type="entry name" value="HATPASE"/>
</dbReference>
<dbReference type="FunFam" id="3.40.50.1000:FF:000018">
    <property type="entry name" value="Calcium-transporting ATPase"/>
    <property type="match status" value="1"/>
</dbReference>
<dbReference type="PROSITE" id="PS00154">
    <property type="entry name" value="ATPASE_E1_E2"/>
    <property type="match status" value="1"/>
</dbReference>
<keyword evidence="5 16" id="KW-0812">Transmembrane</keyword>
<comment type="function">
    <text evidence="16">Catalyzes the hydrolysis of ATP coupled with the transport of calcium.</text>
</comment>
<dbReference type="InterPro" id="IPR023299">
    <property type="entry name" value="ATPase_P-typ_cyto_dom_N"/>
</dbReference>
<dbReference type="Pfam" id="PF13246">
    <property type="entry name" value="Cation_ATPase"/>
    <property type="match status" value="1"/>
</dbReference>
<dbReference type="InterPro" id="IPR036412">
    <property type="entry name" value="HAD-like_sf"/>
</dbReference>
<keyword evidence="12 16" id="KW-1133">Transmembrane helix</keyword>
<feature type="transmembrane region" description="Helical" evidence="16">
    <location>
        <begin position="170"/>
        <end position="189"/>
    </location>
</feature>
<comment type="similarity">
    <text evidence="2 16">Belongs to the cation transport ATPase (P-type) (TC 3.A.3) family. Type IIB subfamily.</text>
</comment>
<dbReference type="InterPro" id="IPR044492">
    <property type="entry name" value="P_typ_ATPase_HD_dom"/>
</dbReference>
<dbReference type="SFLD" id="SFLDG00002">
    <property type="entry name" value="C1.7:_P-type_atpase_like"/>
    <property type="match status" value="1"/>
</dbReference>
<keyword evidence="14 16" id="KW-0472">Membrane</keyword>
<evidence type="ECO:0000313" key="20">
    <source>
        <dbReference type="EMBL" id="WZN61347.1"/>
    </source>
</evidence>
<feature type="transmembrane region" description="Helical" evidence="16">
    <location>
        <begin position="927"/>
        <end position="947"/>
    </location>
</feature>
<dbReference type="InterPro" id="IPR001757">
    <property type="entry name" value="P_typ_ATPase"/>
</dbReference>
<reference evidence="20 21" key="1">
    <citation type="submission" date="2024-03" db="EMBL/GenBank/DDBJ databases">
        <title>Complete genome sequence of the green alga Chloropicon roscoffensis RCC1871.</title>
        <authorList>
            <person name="Lemieux C."/>
            <person name="Pombert J.-F."/>
            <person name="Otis C."/>
            <person name="Turmel M."/>
        </authorList>
    </citation>
    <scope>NUCLEOTIDE SEQUENCE [LARGE SCALE GENOMIC DNA]</scope>
    <source>
        <strain evidence="20 21">RCC1871</strain>
    </source>
</reference>
<dbReference type="PANTHER" id="PTHR24093:SF369">
    <property type="entry name" value="CALCIUM-TRANSPORTING ATPASE"/>
    <property type="match status" value="1"/>
</dbReference>
<evidence type="ECO:0000256" key="14">
    <source>
        <dbReference type="ARBA" id="ARBA00023136"/>
    </source>
</evidence>
<evidence type="ECO:0000256" key="9">
    <source>
        <dbReference type="ARBA" id="ARBA00022840"/>
    </source>
</evidence>
<comment type="catalytic activity">
    <reaction evidence="15 16">
        <text>Ca(2+)(in) + ATP + H2O = Ca(2+)(out) + ADP + phosphate + H(+)</text>
        <dbReference type="Rhea" id="RHEA:18105"/>
        <dbReference type="ChEBI" id="CHEBI:15377"/>
        <dbReference type="ChEBI" id="CHEBI:15378"/>
        <dbReference type="ChEBI" id="CHEBI:29108"/>
        <dbReference type="ChEBI" id="CHEBI:30616"/>
        <dbReference type="ChEBI" id="CHEBI:43474"/>
        <dbReference type="ChEBI" id="CHEBI:456216"/>
        <dbReference type="EC" id="7.2.2.10"/>
    </reaction>
</comment>
<feature type="transmembrane region" description="Helical" evidence="16">
    <location>
        <begin position="853"/>
        <end position="874"/>
    </location>
</feature>
<proteinExistence type="inferred from homology"/>
<dbReference type="SUPFAM" id="SSF81653">
    <property type="entry name" value="Calcium ATPase, transduction domain A"/>
    <property type="match status" value="1"/>
</dbReference>
<dbReference type="GO" id="GO:0005388">
    <property type="term" value="F:P-type calcium transporter activity"/>
    <property type="evidence" value="ECO:0007669"/>
    <property type="project" value="UniProtKB-EC"/>
</dbReference>
<dbReference type="EC" id="7.2.2.10" evidence="16"/>
<dbReference type="GO" id="GO:0005886">
    <property type="term" value="C:plasma membrane"/>
    <property type="evidence" value="ECO:0007669"/>
    <property type="project" value="TreeGrafter"/>
</dbReference>
<keyword evidence="6" id="KW-0479">Metal-binding</keyword>
<evidence type="ECO:0000313" key="21">
    <source>
        <dbReference type="Proteomes" id="UP001472866"/>
    </source>
</evidence>
<dbReference type="Gene3D" id="3.40.1110.10">
    <property type="entry name" value="Calcium-transporting ATPase, cytoplasmic domain N"/>
    <property type="match status" value="1"/>
</dbReference>
<dbReference type="InterPro" id="IPR018303">
    <property type="entry name" value="ATPase_P-typ_P_site"/>
</dbReference>
<dbReference type="NCBIfam" id="TIGR01494">
    <property type="entry name" value="ATPase_P-type"/>
    <property type="match status" value="2"/>
</dbReference>
<dbReference type="InterPro" id="IPR023298">
    <property type="entry name" value="ATPase_P-typ_TM_dom_sf"/>
</dbReference>
<evidence type="ECO:0000256" key="17">
    <source>
        <dbReference type="SAM" id="Coils"/>
    </source>
</evidence>
<name>A0AAX4P4U4_9CHLO</name>
<feature type="compositionally biased region" description="Basic and acidic residues" evidence="18">
    <location>
        <begin position="55"/>
        <end position="66"/>
    </location>
</feature>
<dbReference type="Pfam" id="PF00122">
    <property type="entry name" value="E1-E2_ATPase"/>
    <property type="match status" value="1"/>
</dbReference>
<evidence type="ECO:0000256" key="4">
    <source>
        <dbReference type="ARBA" id="ARBA00022568"/>
    </source>
</evidence>
<dbReference type="Pfam" id="PF00690">
    <property type="entry name" value="Cation_ATPase_N"/>
    <property type="match status" value="1"/>
</dbReference>
<evidence type="ECO:0000256" key="12">
    <source>
        <dbReference type="ARBA" id="ARBA00022989"/>
    </source>
</evidence>
<sequence>MSSDGSAYEVGRAEEPGTTSGPEFRSRSASQSRRNKDNWKKAVLVLNAARRFREAGGRVAKAKDESAGSEASKTPRASQDLREVMDIESGYDFAVSPEELVDLLSLPCEIENLSKFGTPADVARKLNVNPASGVQTKDVQKRVDYFGSNVVPQPPHKKFWAYVWDACQDVTLIILMFCAVASLIAGLAAEGVEEGWYDGVGITVAIIAVILITAVQDYRQDLQFRELDAKTKDILLHVTRDGSASEVSITQIVVGEIVNLSAGDQIPADGLVLSSQALEVDESSMTGESDLVKKDTTKDPFLLSGTKVTDGYGAMLVTGVGVNTEWGKLMTVDSAANEKAMERLDAQLEAGEITKEEWDEKKEELGTTEDQETPLQVRLNDMATRIGKGGLTVAILVLLVRIAKFLVYKYGSGNESYGHGKSDSELLVHDISIAVTIVVVAVPEGLPLAVTLSLAYSMQKMYDDNSLVRRLKACEAMGGATNICSDKTGTLTTNRMTVVQAWLAGKLFKDQEKDCSDVKGEVPENITRDAIASICLNSEVQVSANDDGSPLYTGKATEIALVKYALQLGANLDEVRGKYEVVKVEPFNSAKKKMGTLCRAEDGKHYAFWKGASEIVLDQCNRVAMQSGGSSKLTAELRSGLAGTIQGMAEGSLRTICVAFREVDSKFMSKFDAEEDEIPSDGLVCLTITGIKDPCRPGVPEAVKKCQNAGIVVRMITGDNITTAKAIARECNILTEDGLAIEGKEFRTMSYAERIKRFGPKLERMQVMARSSPTDKFDLVHMLRSLDEVVAVTGDGTNDARALREADIGCSMGITGTEVAKQSSDIVILDDNFTTIVTMVRWGRCIYNNIQKFLAFQLTVNVVALSINFVGAVVPGADPPFSPVQLLWVNMIMDSMGALALGTEDPTEALMDQDPVGRHDSLVTPVMWRNILGQAAFQLIVLFIFLFEGEQLFNLDKDDDHELTILNTIIFNCFVFCQIFNEMNARDLTKINVFGKGFFGNRLFLGIIAISCVFQVIIVEFFGRGASVASLSWKQWLISVGIAAITLPMGVVVKLLPVGGKGAWSIFQDGEGEGKQNYLEKRVTELENELGELKDKMAEILAIKAK</sequence>
<evidence type="ECO:0000256" key="3">
    <source>
        <dbReference type="ARBA" id="ARBA00022448"/>
    </source>
</evidence>
<dbReference type="SMART" id="SM00831">
    <property type="entry name" value="Cation_ATPase_N"/>
    <property type="match status" value="1"/>
</dbReference>
<keyword evidence="17" id="KW-0175">Coiled coil</keyword>
<dbReference type="GO" id="GO:0005524">
    <property type="term" value="F:ATP binding"/>
    <property type="evidence" value="ECO:0007669"/>
    <property type="project" value="UniProtKB-KW"/>
</dbReference>
<dbReference type="Gene3D" id="2.70.150.10">
    <property type="entry name" value="Calcium-transporting ATPase, cytoplasmic transduction domain A"/>
    <property type="match status" value="1"/>
</dbReference>
<dbReference type="GO" id="GO:0046872">
    <property type="term" value="F:metal ion binding"/>
    <property type="evidence" value="ECO:0007669"/>
    <property type="project" value="UniProtKB-KW"/>
</dbReference>
<feature type="domain" description="Cation-transporting P-type ATPase N-terminal" evidence="19">
    <location>
        <begin position="114"/>
        <end position="187"/>
    </location>
</feature>
<dbReference type="InterPro" id="IPR059000">
    <property type="entry name" value="ATPase_P-type_domA"/>
</dbReference>
<evidence type="ECO:0000256" key="16">
    <source>
        <dbReference type="RuleBase" id="RU361146"/>
    </source>
</evidence>
<keyword evidence="8 16" id="KW-0106">Calcium</keyword>
<evidence type="ECO:0000256" key="11">
    <source>
        <dbReference type="ARBA" id="ARBA00022967"/>
    </source>
</evidence>
<keyword evidence="3 16" id="KW-0813">Transport</keyword>
<evidence type="ECO:0000256" key="1">
    <source>
        <dbReference type="ARBA" id="ARBA00004127"/>
    </source>
</evidence>
<organism evidence="20 21">
    <name type="scientific">Chloropicon roscoffensis</name>
    <dbReference type="NCBI Taxonomy" id="1461544"/>
    <lineage>
        <taxon>Eukaryota</taxon>
        <taxon>Viridiplantae</taxon>
        <taxon>Chlorophyta</taxon>
        <taxon>Chloropicophyceae</taxon>
        <taxon>Chloropicales</taxon>
        <taxon>Chloropicaceae</taxon>
        <taxon>Chloropicon</taxon>
    </lineage>
</organism>
<keyword evidence="21" id="KW-1185">Reference proteome</keyword>
<feature type="region of interest" description="Disordered" evidence="18">
    <location>
        <begin position="1"/>
        <end position="36"/>
    </location>
</feature>